<reference evidence="3" key="1">
    <citation type="submission" date="2021-03" db="EMBL/GenBank/DDBJ databases">
        <title>Genomic Encyclopedia of Type Strains, Phase IV (KMG-IV): sequencing the most valuable type-strain genomes for metagenomic binning, comparative biology and taxonomic classification.</title>
        <authorList>
            <person name="Goeker M."/>
        </authorList>
    </citation>
    <scope>NUCLEOTIDE SEQUENCE</scope>
    <source>
        <strain evidence="3">DSM 22443</strain>
    </source>
</reference>
<protein>
    <submittedName>
        <fullName evidence="3">Uncharacterized protein</fullName>
    </submittedName>
</protein>
<feature type="transmembrane region" description="Helical" evidence="2">
    <location>
        <begin position="196"/>
        <end position="215"/>
    </location>
</feature>
<feature type="transmembrane region" description="Helical" evidence="2">
    <location>
        <begin position="89"/>
        <end position="114"/>
    </location>
</feature>
<evidence type="ECO:0000313" key="4">
    <source>
        <dbReference type="Proteomes" id="UP000765891"/>
    </source>
</evidence>
<evidence type="ECO:0000256" key="1">
    <source>
        <dbReference type="SAM" id="MobiDB-lite"/>
    </source>
</evidence>
<organism evidence="3 4">
    <name type="scientific">Halarchaeum rubridurum</name>
    <dbReference type="NCBI Taxonomy" id="489911"/>
    <lineage>
        <taxon>Archaea</taxon>
        <taxon>Methanobacteriati</taxon>
        <taxon>Methanobacteriota</taxon>
        <taxon>Stenosarchaea group</taxon>
        <taxon>Halobacteria</taxon>
        <taxon>Halobacteriales</taxon>
        <taxon>Halobacteriaceae</taxon>
    </lineage>
</organism>
<feature type="compositionally biased region" description="Acidic residues" evidence="1">
    <location>
        <begin position="16"/>
        <end position="27"/>
    </location>
</feature>
<gene>
    <name evidence="3" type="ORF">J2752_002033</name>
</gene>
<dbReference type="RefSeq" id="WP_188872253.1">
    <property type="nucleotide sequence ID" value="NZ_BMOO01000004.1"/>
</dbReference>
<keyword evidence="2" id="KW-0472">Membrane</keyword>
<comment type="caution">
    <text evidence="3">The sequence shown here is derived from an EMBL/GenBank/DDBJ whole genome shotgun (WGS) entry which is preliminary data.</text>
</comment>
<keyword evidence="2" id="KW-1133">Transmembrane helix</keyword>
<feature type="transmembrane region" description="Helical" evidence="2">
    <location>
        <begin position="59"/>
        <end position="77"/>
    </location>
</feature>
<evidence type="ECO:0000256" key="2">
    <source>
        <dbReference type="SAM" id="Phobius"/>
    </source>
</evidence>
<proteinExistence type="predicted"/>
<dbReference type="Proteomes" id="UP000765891">
    <property type="component" value="Unassembled WGS sequence"/>
</dbReference>
<dbReference type="OrthoDB" id="264986at2157"/>
<dbReference type="EMBL" id="JAGGKO010000003">
    <property type="protein sequence ID" value="MBP1955121.1"/>
    <property type="molecule type" value="Genomic_DNA"/>
</dbReference>
<feature type="transmembrane region" description="Helical" evidence="2">
    <location>
        <begin position="162"/>
        <end position="184"/>
    </location>
</feature>
<keyword evidence="2" id="KW-0812">Transmembrane</keyword>
<dbReference type="AlphaFoldDB" id="A0A8T4GR13"/>
<sequence>MPEKERPSQDRQSSSESEETPPAETVEEAALETVRQESRTVLSEQVSLLNDIDDKAMRTVRTAVLLLGLVISAIKLSDQPVAPSEIGPLVFSIGSSGIALLLLAVLLGSITYSYSKPELGVSKDHRRDVVRGGYSNKEWLRLQLNEYDEWIDDMSETNSINAFLLTVTQISLITGIGSLLLAFVKSAKISSSALEMPIIVSGVGLGVTAVVLWLAKRN</sequence>
<name>A0A8T4GR13_9EURY</name>
<feature type="region of interest" description="Disordered" evidence="1">
    <location>
        <begin position="1"/>
        <end position="27"/>
    </location>
</feature>
<accession>A0A8T4GR13</accession>
<evidence type="ECO:0000313" key="3">
    <source>
        <dbReference type="EMBL" id="MBP1955121.1"/>
    </source>
</evidence>